<dbReference type="Ensembl" id="ENSEBUT00000004661.1">
    <property type="protein sequence ID" value="ENSEBUP00000004237.1"/>
    <property type="gene ID" value="ENSEBUG00000003003.1"/>
</dbReference>
<dbReference type="FunFam" id="2.30.42.10:FF:000010">
    <property type="entry name" value="Neurabin-1 isoform 1"/>
    <property type="match status" value="1"/>
</dbReference>
<evidence type="ECO:0000256" key="11">
    <source>
        <dbReference type="ARBA" id="ARBA00034103"/>
    </source>
</evidence>
<comment type="subcellular location">
    <subcellularLocation>
        <location evidence="1">Cytoplasm</location>
        <location evidence="1">Cytoskeleton</location>
    </subcellularLocation>
    <subcellularLocation>
        <location evidence="11">Synapse</location>
    </subcellularLocation>
</comment>
<evidence type="ECO:0000313" key="15">
    <source>
        <dbReference type="Proteomes" id="UP000694388"/>
    </source>
</evidence>
<keyword evidence="2" id="KW-0217">Developmental protein</keyword>
<evidence type="ECO:0000256" key="3">
    <source>
        <dbReference type="ARBA" id="ARBA00022490"/>
    </source>
</evidence>
<evidence type="ECO:0000256" key="4">
    <source>
        <dbReference type="ARBA" id="ARBA00022553"/>
    </source>
</evidence>
<keyword evidence="5" id="KW-0221">Differentiation</keyword>
<dbReference type="InterPro" id="IPR040645">
    <property type="entry name" value="Neurabin-1/2_PDZ"/>
</dbReference>
<feature type="region of interest" description="Disordered" evidence="12">
    <location>
        <begin position="1"/>
        <end position="66"/>
    </location>
</feature>
<evidence type="ECO:0000256" key="10">
    <source>
        <dbReference type="ARBA" id="ARBA00023212"/>
    </source>
</evidence>
<organism evidence="14 15">
    <name type="scientific">Eptatretus burgeri</name>
    <name type="common">Inshore hagfish</name>
    <dbReference type="NCBI Taxonomy" id="7764"/>
    <lineage>
        <taxon>Eukaryota</taxon>
        <taxon>Metazoa</taxon>
        <taxon>Chordata</taxon>
        <taxon>Craniata</taxon>
        <taxon>Vertebrata</taxon>
        <taxon>Cyclostomata</taxon>
        <taxon>Myxini</taxon>
        <taxon>Myxiniformes</taxon>
        <taxon>Myxinidae</taxon>
        <taxon>Eptatretinae</taxon>
        <taxon>Eptatretus</taxon>
    </lineage>
</organism>
<sequence>MPIKDDENGVECEALQEADDIGSQGHKEKEQCHDHPFDKEHIGIDLTDSESYESQGKEEIHSEEDEMITSWNNPLKGIENAAFEDQLVENPQSDAEESMEVFEARSVAADIDQYEILPGLSSDEESGSNRKVCFSTSPIKVFAMHSKEEYDRSNDEVDPIASSAEYELEKRVEQMVVFPVELNKDEHGLGISIIGMGVGVDTDVESLGIFVKSIIEGGAAHRDGRIKVNDQIVEVNGISLVGVTHFFASETLRNNSGQVRSVP</sequence>
<dbReference type="AlphaFoldDB" id="A0A8C4PXS2"/>
<dbReference type="GO" id="GO:0031175">
    <property type="term" value="P:neuron projection development"/>
    <property type="evidence" value="ECO:0007669"/>
    <property type="project" value="TreeGrafter"/>
</dbReference>
<dbReference type="GO" id="GO:0030425">
    <property type="term" value="C:dendrite"/>
    <property type="evidence" value="ECO:0007669"/>
    <property type="project" value="TreeGrafter"/>
</dbReference>
<dbReference type="SMART" id="SM00228">
    <property type="entry name" value="PDZ"/>
    <property type="match status" value="1"/>
</dbReference>
<evidence type="ECO:0000313" key="14">
    <source>
        <dbReference type="Ensembl" id="ENSEBUP00000004237.1"/>
    </source>
</evidence>
<feature type="compositionally biased region" description="Basic and acidic residues" evidence="12">
    <location>
        <begin position="25"/>
        <end position="43"/>
    </location>
</feature>
<keyword evidence="4" id="KW-0597">Phosphoprotein</keyword>
<evidence type="ECO:0000256" key="1">
    <source>
        <dbReference type="ARBA" id="ARBA00004245"/>
    </source>
</evidence>
<dbReference type="GO" id="GO:0005737">
    <property type="term" value="C:cytoplasm"/>
    <property type="evidence" value="ECO:0007669"/>
    <property type="project" value="TreeGrafter"/>
</dbReference>
<accession>A0A8C4PXS2</accession>
<dbReference type="PANTHER" id="PTHR16154:SF6">
    <property type="entry name" value="SPINOPHILIN, ISOFORM J"/>
    <property type="match status" value="1"/>
</dbReference>
<dbReference type="GO" id="GO:0015629">
    <property type="term" value="C:actin cytoskeleton"/>
    <property type="evidence" value="ECO:0007669"/>
    <property type="project" value="TreeGrafter"/>
</dbReference>
<dbReference type="GeneTree" id="ENSGT00940000164127"/>
<feature type="domain" description="PDZ" evidence="13">
    <location>
        <begin position="179"/>
        <end position="263"/>
    </location>
</feature>
<dbReference type="Gene3D" id="2.30.42.10">
    <property type="match status" value="1"/>
</dbReference>
<dbReference type="GO" id="GO:0019722">
    <property type="term" value="P:calcium-mediated signaling"/>
    <property type="evidence" value="ECO:0007669"/>
    <property type="project" value="TreeGrafter"/>
</dbReference>
<reference evidence="14" key="2">
    <citation type="submission" date="2025-09" db="UniProtKB">
        <authorList>
            <consortium name="Ensembl"/>
        </authorList>
    </citation>
    <scope>IDENTIFICATION</scope>
</reference>
<dbReference type="PANTHER" id="PTHR16154">
    <property type="entry name" value="NEURABIN"/>
    <property type="match status" value="1"/>
</dbReference>
<feature type="compositionally biased region" description="Acidic residues" evidence="12">
    <location>
        <begin position="8"/>
        <end position="20"/>
    </location>
</feature>
<name>A0A8C4PXS2_EPTBU</name>
<keyword evidence="3" id="KW-0963">Cytoplasm</keyword>
<evidence type="ECO:0000256" key="12">
    <source>
        <dbReference type="SAM" id="MobiDB-lite"/>
    </source>
</evidence>
<evidence type="ECO:0000256" key="9">
    <source>
        <dbReference type="ARBA" id="ARBA00023203"/>
    </source>
</evidence>
<keyword evidence="10" id="KW-0206">Cytoskeleton</keyword>
<dbReference type="GO" id="GO:0007015">
    <property type="term" value="P:actin filament organization"/>
    <property type="evidence" value="ECO:0007669"/>
    <property type="project" value="TreeGrafter"/>
</dbReference>
<evidence type="ECO:0000259" key="13">
    <source>
        <dbReference type="PROSITE" id="PS50106"/>
    </source>
</evidence>
<protein>
    <recommendedName>
        <fullName evidence="13">PDZ domain-containing protein</fullName>
    </recommendedName>
</protein>
<evidence type="ECO:0000256" key="5">
    <source>
        <dbReference type="ARBA" id="ARBA00022782"/>
    </source>
</evidence>
<dbReference type="Pfam" id="PF00595">
    <property type="entry name" value="PDZ"/>
    <property type="match status" value="1"/>
</dbReference>
<evidence type="ECO:0000256" key="6">
    <source>
        <dbReference type="ARBA" id="ARBA00022902"/>
    </source>
</evidence>
<dbReference type="Proteomes" id="UP000694388">
    <property type="component" value="Unplaced"/>
</dbReference>
<proteinExistence type="predicted"/>
<dbReference type="GO" id="GO:0014069">
    <property type="term" value="C:postsynaptic density"/>
    <property type="evidence" value="ECO:0007669"/>
    <property type="project" value="TreeGrafter"/>
</dbReference>
<keyword evidence="6" id="KW-0524">Neurogenesis</keyword>
<reference evidence="14" key="1">
    <citation type="submission" date="2025-08" db="UniProtKB">
        <authorList>
            <consortium name="Ensembl"/>
        </authorList>
    </citation>
    <scope>IDENTIFICATION</scope>
</reference>
<evidence type="ECO:0000256" key="7">
    <source>
        <dbReference type="ARBA" id="ARBA00023018"/>
    </source>
</evidence>
<evidence type="ECO:0000256" key="2">
    <source>
        <dbReference type="ARBA" id="ARBA00022473"/>
    </source>
</evidence>
<evidence type="ECO:0000256" key="8">
    <source>
        <dbReference type="ARBA" id="ARBA00023054"/>
    </source>
</evidence>
<keyword evidence="15" id="KW-1185">Reference proteome</keyword>
<dbReference type="InterPro" id="IPR043446">
    <property type="entry name" value="Neurabin-like"/>
</dbReference>
<dbReference type="Pfam" id="PF17817">
    <property type="entry name" value="PDZ_5"/>
    <property type="match status" value="1"/>
</dbReference>
<keyword evidence="9" id="KW-0009">Actin-binding</keyword>
<dbReference type="GO" id="GO:0051015">
    <property type="term" value="F:actin filament binding"/>
    <property type="evidence" value="ECO:0007669"/>
    <property type="project" value="TreeGrafter"/>
</dbReference>
<keyword evidence="7" id="KW-0770">Synapse</keyword>
<dbReference type="InterPro" id="IPR036034">
    <property type="entry name" value="PDZ_sf"/>
</dbReference>
<keyword evidence="8" id="KW-0175">Coiled coil</keyword>
<dbReference type="SUPFAM" id="SSF50156">
    <property type="entry name" value="PDZ domain-like"/>
    <property type="match status" value="1"/>
</dbReference>
<dbReference type="PROSITE" id="PS50106">
    <property type="entry name" value="PDZ"/>
    <property type="match status" value="1"/>
</dbReference>
<dbReference type="InterPro" id="IPR001478">
    <property type="entry name" value="PDZ"/>
</dbReference>